<evidence type="ECO:0000313" key="1">
    <source>
        <dbReference type="Proteomes" id="UP000887579"/>
    </source>
</evidence>
<proteinExistence type="predicted"/>
<dbReference type="Proteomes" id="UP000887579">
    <property type="component" value="Unplaced"/>
</dbReference>
<organism evidence="1 2">
    <name type="scientific">Panagrolaimus sp. ES5</name>
    <dbReference type="NCBI Taxonomy" id="591445"/>
    <lineage>
        <taxon>Eukaryota</taxon>
        <taxon>Metazoa</taxon>
        <taxon>Ecdysozoa</taxon>
        <taxon>Nematoda</taxon>
        <taxon>Chromadorea</taxon>
        <taxon>Rhabditida</taxon>
        <taxon>Tylenchina</taxon>
        <taxon>Panagrolaimomorpha</taxon>
        <taxon>Panagrolaimoidea</taxon>
        <taxon>Panagrolaimidae</taxon>
        <taxon>Panagrolaimus</taxon>
    </lineage>
</organism>
<accession>A0AC34F462</accession>
<name>A0AC34F462_9BILA</name>
<sequence>MPSSFKAEISSSYKKEVNANIKDLINKFNGTFDSAKPLNQQPTVDNFVSEKCDLNAENRSAASECHSIQRECMTNDATGDVKLVEKEENTTVDFTKAEEHEAKAHELREKAEATLEKNEMEFVEAEKAQVAARIASEAANAKTAAALEHQEIGQELLVEAGAKMIEAGAKLQQEAMENQKEVSYNVHQEGEIRQTTCISTAGIEAAAAAHDIQTFREVEEHFPETAH</sequence>
<protein>
    <submittedName>
        <fullName evidence="2">Uncharacterized protein</fullName>
    </submittedName>
</protein>
<reference evidence="2" key="1">
    <citation type="submission" date="2022-11" db="UniProtKB">
        <authorList>
            <consortium name="WormBaseParasite"/>
        </authorList>
    </citation>
    <scope>IDENTIFICATION</scope>
</reference>
<dbReference type="WBParaSite" id="ES5_v2.g11664.t1">
    <property type="protein sequence ID" value="ES5_v2.g11664.t1"/>
    <property type="gene ID" value="ES5_v2.g11664"/>
</dbReference>
<evidence type="ECO:0000313" key="2">
    <source>
        <dbReference type="WBParaSite" id="ES5_v2.g11664.t1"/>
    </source>
</evidence>